<feature type="transmembrane region" description="Helical" evidence="1">
    <location>
        <begin position="485"/>
        <end position="507"/>
    </location>
</feature>
<organism evidence="2 3">
    <name type="scientific">Eleusine coracana subsp. coracana</name>
    <dbReference type="NCBI Taxonomy" id="191504"/>
    <lineage>
        <taxon>Eukaryota</taxon>
        <taxon>Viridiplantae</taxon>
        <taxon>Streptophyta</taxon>
        <taxon>Embryophyta</taxon>
        <taxon>Tracheophyta</taxon>
        <taxon>Spermatophyta</taxon>
        <taxon>Magnoliopsida</taxon>
        <taxon>Liliopsida</taxon>
        <taxon>Poales</taxon>
        <taxon>Poaceae</taxon>
        <taxon>PACMAD clade</taxon>
        <taxon>Chloridoideae</taxon>
        <taxon>Cynodonteae</taxon>
        <taxon>Eleusininae</taxon>
        <taxon>Eleusine</taxon>
    </lineage>
</organism>
<reference evidence="2" key="1">
    <citation type="journal article" date="2018" name="DNA Res.">
        <title>Multiple hybrid de novo genome assembly of finger millet, an orphan allotetraploid crop.</title>
        <authorList>
            <person name="Hatakeyama M."/>
            <person name="Aluri S."/>
            <person name="Balachadran M.T."/>
            <person name="Sivarajan S.R."/>
            <person name="Patrignani A."/>
            <person name="Gruter S."/>
            <person name="Poveda L."/>
            <person name="Shimizu-Inatsugi R."/>
            <person name="Baeten J."/>
            <person name="Francoijs K.J."/>
            <person name="Nataraja K.N."/>
            <person name="Reddy Y.A.N."/>
            <person name="Phadnis S."/>
            <person name="Ravikumar R.L."/>
            <person name="Schlapbach R."/>
            <person name="Sreeman S.M."/>
            <person name="Shimizu K.K."/>
        </authorList>
    </citation>
    <scope>NUCLEOTIDE SEQUENCE</scope>
</reference>
<gene>
    <name evidence="2" type="primary">ga11141</name>
    <name evidence="2" type="ORF">PR202_ga11141</name>
</gene>
<reference evidence="2" key="2">
    <citation type="submission" date="2021-12" db="EMBL/GenBank/DDBJ databases">
        <title>Resequencing data analysis of finger millet.</title>
        <authorList>
            <person name="Hatakeyama M."/>
            <person name="Aluri S."/>
            <person name="Balachadran M.T."/>
            <person name="Sivarajan S.R."/>
            <person name="Poveda L."/>
            <person name="Shimizu-Inatsugi R."/>
            <person name="Schlapbach R."/>
            <person name="Sreeman S.M."/>
            <person name="Shimizu K.K."/>
        </authorList>
    </citation>
    <scope>NUCLEOTIDE SEQUENCE</scope>
</reference>
<dbReference type="Pfam" id="PF03140">
    <property type="entry name" value="DUF247"/>
    <property type="match status" value="1"/>
</dbReference>
<dbReference type="PANTHER" id="PTHR31170:SF25">
    <property type="entry name" value="BNAA09G04570D PROTEIN"/>
    <property type="match status" value="1"/>
</dbReference>
<keyword evidence="3" id="KW-1185">Reference proteome</keyword>
<protein>
    <submittedName>
        <fullName evidence="2">Uncharacterized protein</fullName>
    </submittedName>
</protein>
<comment type="caution">
    <text evidence="2">The sequence shown here is derived from an EMBL/GenBank/DDBJ whole genome shotgun (WGS) entry which is preliminary data.</text>
</comment>
<proteinExistence type="predicted"/>
<keyword evidence="1" id="KW-0472">Membrane</keyword>
<dbReference type="AlphaFoldDB" id="A0AAV5C8W8"/>
<dbReference type="EMBL" id="BQKI01000005">
    <property type="protein sequence ID" value="GJM94494.1"/>
    <property type="molecule type" value="Genomic_DNA"/>
</dbReference>
<dbReference type="InterPro" id="IPR004158">
    <property type="entry name" value="DUF247_pln"/>
</dbReference>
<keyword evidence="1" id="KW-1133">Transmembrane helix</keyword>
<dbReference type="PANTHER" id="PTHR31170">
    <property type="entry name" value="BNAC04G53230D PROTEIN"/>
    <property type="match status" value="1"/>
</dbReference>
<accession>A0AAV5C8W8</accession>
<evidence type="ECO:0000313" key="3">
    <source>
        <dbReference type="Proteomes" id="UP001054889"/>
    </source>
</evidence>
<keyword evidence="1" id="KW-0812">Transmembrane</keyword>
<dbReference type="Proteomes" id="UP001054889">
    <property type="component" value="Unassembled WGS sequence"/>
</dbReference>
<sequence>MGGGNDDITVHVEWLARRLTQQQEDAAATEQHRITLSAAHRVSRVPAHLRLANKRDDAYTPGLVAIGPLHAADDSSDRGRLRAGYRLKMSYLHSLISRGHPEPSTHLGVIQGYVRLVAAREREARAMYAAEDVDELRAEDFIQLMVLDGCFILEHLVNVATNNEEPSLHATPFGPTQLSVDLVLAENQIPFFVLVDLISNTRLPEFETTGYDPPVLLMKLALYYLAGEKGRDMSVEALPPAEGVSHLLHLLHATVTAARTRWVPVPPGIRQEGAVVGTAHEAARLLRRLPLLLLVPLLYPILPEERRWSASYGREDLPSASDLKRMWVRFKRARSGGSGGAAAKSGIAAVLGPVPLAVKLEHEDCIRLPRLRIEIRTAPLLLNLIAFEQAADQRAGDVSAYAWLMAKLVQSPEDAGVLVAAEVVQTTSAGSEGKEDVAHFFREVGAASEAAEEVGKSYLGETMLKLRERSRHPLFMMWADVQRNYFTVPWAVVAEFVAFITFISTILQTYGSFRH</sequence>
<evidence type="ECO:0000313" key="2">
    <source>
        <dbReference type="EMBL" id="GJM94494.1"/>
    </source>
</evidence>
<evidence type="ECO:0000256" key="1">
    <source>
        <dbReference type="SAM" id="Phobius"/>
    </source>
</evidence>
<name>A0AAV5C8W8_ELECO</name>